<dbReference type="Ensembl" id="ENSMALT00000023173.1">
    <property type="protein sequence ID" value="ENSMALP00000022738.1"/>
    <property type="gene ID" value="ENSMALG00000015872.1"/>
</dbReference>
<keyword evidence="5" id="KW-0472">Membrane</keyword>
<dbReference type="PROSITE" id="PS50835">
    <property type="entry name" value="IG_LIKE"/>
    <property type="match status" value="1"/>
</dbReference>
<evidence type="ECO:0000256" key="6">
    <source>
        <dbReference type="ARBA" id="ARBA00023157"/>
    </source>
</evidence>
<evidence type="ECO:0000256" key="9">
    <source>
        <dbReference type="SAM" id="SignalP"/>
    </source>
</evidence>
<dbReference type="AlphaFoldDB" id="A0A3Q3JQL9"/>
<dbReference type="GO" id="GO:0030424">
    <property type="term" value="C:axon"/>
    <property type="evidence" value="ECO:0007669"/>
    <property type="project" value="TreeGrafter"/>
</dbReference>
<keyword evidence="3 9" id="KW-0732">Signal</keyword>
<dbReference type="SUPFAM" id="SSF48726">
    <property type="entry name" value="Immunoglobulin"/>
    <property type="match status" value="1"/>
</dbReference>
<evidence type="ECO:0000313" key="12">
    <source>
        <dbReference type="Proteomes" id="UP000261600"/>
    </source>
</evidence>
<feature type="domain" description="Ig-like" evidence="10">
    <location>
        <begin position="7"/>
        <end position="103"/>
    </location>
</feature>
<organism evidence="11 12">
    <name type="scientific">Monopterus albus</name>
    <name type="common">Swamp eel</name>
    <dbReference type="NCBI Taxonomy" id="43700"/>
    <lineage>
        <taxon>Eukaryota</taxon>
        <taxon>Metazoa</taxon>
        <taxon>Chordata</taxon>
        <taxon>Craniata</taxon>
        <taxon>Vertebrata</taxon>
        <taxon>Euteleostomi</taxon>
        <taxon>Actinopterygii</taxon>
        <taxon>Neopterygii</taxon>
        <taxon>Teleostei</taxon>
        <taxon>Neoteleostei</taxon>
        <taxon>Acanthomorphata</taxon>
        <taxon>Anabantaria</taxon>
        <taxon>Synbranchiformes</taxon>
        <taxon>Synbranchidae</taxon>
        <taxon>Monopterus</taxon>
    </lineage>
</organism>
<dbReference type="PANTHER" id="PTHR46841:SF7">
    <property type="entry name" value="IG-LIKE DOMAIN-CONTAINING PROTEIN"/>
    <property type="match status" value="1"/>
</dbReference>
<keyword evidence="6" id="KW-1015">Disulfide bond</keyword>
<reference evidence="11" key="1">
    <citation type="submission" date="2025-08" db="UniProtKB">
        <authorList>
            <consortium name="Ensembl"/>
        </authorList>
    </citation>
    <scope>IDENTIFICATION</scope>
</reference>
<dbReference type="PANTHER" id="PTHR46841">
    <property type="entry name" value="OX-2 MEMBRANE GLYCOPROTEIN"/>
    <property type="match status" value="1"/>
</dbReference>
<feature type="signal peptide" evidence="9">
    <location>
        <begin position="1"/>
        <end position="23"/>
    </location>
</feature>
<dbReference type="Pfam" id="PF07686">
    <property type="entry name" value="V-set"/>
    <property type="match status" value="1"/>
</dbReference>
<dbReference type="GO" id="GO:0150079">
    <property type="term" value="P:negative regulation of neuroinflammatory response"/>
    <property type="evidence" value="ECO:0007669"/>
    <property type="project" value="TreeGrafter"/>
</dbReference>
<evidence type="ECO:0000256" key="1">
    <source>
        <dbReference type="ARBA" id="ARBA00004167"/>
    </source>
</evidence>
<keyword evidence="4" id="KW-1133">Transmembrane helix</keyword>
<dbReference type="GO" id="GO:0043025">
    <property type="term" value="C:neuronal cell body"/>
    <property type="evidence" value="ECO:0007669"/>
    <property type="project" value="TreeGrafter"/>
</dbReference>
<dbReference type="InterPro" id="IPR047164">
    <property type="entry name" value="OX2G-like"/>
</dbReference>
<evidence type="ECO:0000313" key="11">
    <source>
        <dbReference type="Ensembl" id="ENSMALP00000022738.1"/>
    </source>
</evidence>
<dbReference type="InterPro" id="IPR013783">
    <property type="entry name" value="Ig-like_fold"/>
</dbReference>
<comment type="subcellular location">
    <subcellularLocation>
        <location evidence="1">Membrane</location>
        <topology evidence="1">Single-pass membrane protein</topology>
    </subcellularLocation>
</comment>
<dbReference type="GO" id="GO:0034113">
    <property type="term" value="P:heterotypic cell-cell adhesion"/>
    <property type="evidence" value="ECO:0007669"/>
    <property type="project" value="TreeGrafter"/>
</dbReference>
<protein>
    <recommendedName>
        <fullName evidence="10">Ig-like domain-containing protein</fullName>
    </recommendedName>
</protein>
<proteinExistence type="predicted"/>
<dbReference type="InterPro" id="IPR007110">
    <property type="entry name" value="Ig-like_dom"/>
</dbReference>
<evidence type="ECO:0000256" key="3">
    <source>
        <dbReference type="ARBA" id="ARBA00022729"/>
    </source>
</evidence>
<dbReference type="GO" id="GO:0098632">
    <property type="term" value="F:cell-cell adhesion mediator activity"/>
    <property type="evidence" value="ECO:0007669"/>
    <property type="project" value="InterPro"/>
</dbReference>
<keyword evidence="8" id="KW-0393">Immunoglobulin domain</keyword>
<evidence type="ECO:0000259" key="10">
    <source>
        <dbReference type="PROSITE" id="PS50835"/>
    </source>
</evidence>
<dbReference type="GO" id="GO:0009986">
    <property type="term" value="C:cell surface"/>
    <property type="evidence" value="ECO:0007669"/>
    <property type="project" value="TreeGrafter"/>
</dbReference>
<accession>A0A3Q3JQL9</accession>
<evidence type="ECO:0000256" key="7">
    <source>
        <dbReference type="ARBA" id="ARBA00023180"/>
    </source>
</evidence>
<dbReference type="InterPro" id="IPR003599">
    <property type="entry name" value="Ig_sub"/>
</dbReference>
<evidence type="ECO:0000256" key="2">
    <source>
        <dbReference type="ARBA" id="ARBA00022692"/>
    </source>
</evidence>
<name>A0A3Q3JQL9_MONAL</name>
<dbReference type="InterPro" id="IPR013106">
    <property type="entry name" value="Ig_V-set"/>
</dbReference>
<keyword evidence="7" id="KW-0325">Glycoprotein</keyword>
<sequence length="131" mass="14566">MCLNLLPLASVTAVIQTQQTVLAAVGEEASLNCQLLETKDVVQVTWQKISPEKKNLATYSKYSGQWVNSDKIEWTLEFKETGLQSSAIIVRNVTQQDEGCYSCLFNTDPDGALIGRTCLQLYGKDLSKLQF</sequence>
<reference evidence="11" key="2">
    <citation type="submission" date="2025-09" db="UniProtKB">
        <authorList>
            <consortium name="Ensembl"/>
        </authorList>
    </citation>
    <scope>IDENTIFICATION</scope>
</reference>
<dbReference type="SMART" id="SM00409">
    <property type="entry name" value="IG"/>
    <property type="match status" value="1"/>
</dbReference>
<evidence type="ECO:0000256" key="8">
    <source>
        <dbReference type="ARBA" id="ARBA00023319"/>
    </source>
</evidence>
<feature type="chain" id="PRO_5018644226" description="Ig-like domain-containing protein" evidence="9">
    <location>
        <begin position="24"/>
        <end position="131"/>
    </location>
</feature>
<dbReference type="Proteomes" id="UP000261600">
    <property type="component" value="Unplaced"/>
</dbReference>
<dbReference type="GO" id="GO:0016020">
    <property type="term" value="C:membrane"/>
    <property type="evidence" value="ECO:0007669"/>
    <property type="project" value="UniProtKB-SubCell"/>
</dbReference>
<dbReference type="Gene3D" id="2.60.40.10">
    <property type="entry name" value="Immunoglobulins"/>
    <property type="match status" value="1"/>
</dbReference>
<dbReference type="InterPro" id="IPR036179">
    <property type="entry name" value="Ig-like_dom_sf"/>
</dbReference>
<evidence type="ECO:0000256" key="5">
    <source>
        <dbReference type="ARBA" id="ARBA00023136"/>
    </source>
</evidence>
<evidence type="ECO:0000256" key="4">
    <source>
        <dbReference type="ARBA" id="ARBA00022989"/>
    </source>
</evidence>
<keyword evidence="12" id="KW-1185">Reference proteome</keyword>
<keyword evidence="2" id="KW-0812">Transmembrane</keyword>